<organism evidence="6 7">
    <name type="scientific">Desmophyllum pertusum</name>
    <dbReference type="NCBI Taxonomy" id="174260"/>
    <lineage>
        <taxon>Eukaryota</taxon>
        <taxon>Metazoa</taxon>
        <taxon>Cnidaria</taxon>
        <taxon>Anthozoa</taxon>
        <taxon>Hexacorallia</taxon>
        <taxon>Scleractinia</taxon>
        <taxon>Caryophylliina</taxon>
        <taxon>Caryophylliidae</taxon>
        <taxon>Desmophyllum</taxon>
    </lineage>
</organism>
<comment type="caution">
    <text evidence="6">The sequence shown here is derived from an EMBL/GenBank/DDBJ whole genome shotgun (WGS) entry which is preliminary data.</text>
</comment>
<keyword evidence="7" id="KW-1185">Reference proteome</keyword>
<dbReference type="GO" id="GO:0039706">
    <property type="term" value="F:co-receptor binding"/>
    <property type="evidence" value="ECO:0007669"/>
    <property type="project" value="TreeGrafter"/>
</dbReference>
<evidence type="ECO:0000256" key="5">
    <source>
        <dbReference type="SAM" id="SignalP"/>
    </source>
</evidence>
<sequence>MRSFTVFFFSVCLVVNRGISSSDFYYPKEDQGIEVWNDGGKKSESSSSSSSSSSFSSSSSGSSDSSGSFQVKMEEYEQKTDEKGTHEVTKIHERKKPEGGNETSSSKTIEVFRFPNGTIQRKVKNNRPVMKAECTKKEDCSPDQFCSKFSYQCQQCIDDFGCFNNDQCCGKKVCKFGKCKAEPERTGRANSPCDDDSQCKSGFYCSVHVFEGGKCQEVKKDGESCTKGILSRDRPKCAEGWSASGLAASWDFSPTGA</sequence>
<feature type="region of interest" description="Disordered" evidence="4">
    <location>
        <begin position="35"/>
        <end position="108"/>
    </location>
</feature>
<feature type="compositionally biased region" description="Basic and acidic residues" evidence="4">
    <location>
        <begin position="72"/>
        <end position="99"/>
    </location>
</feature>
<dbReference type="OrthoDB" id="5966811at2759"/>
<dbReference type="GO" id="GO:0090090">
    <property type="term" value="P:negative regulation of canonical Wnt signaling pathway"/>
    <property type="evidence" value="ECO:0007669"/>
    <property type="project" value="TreeGrafter"/>
</dbReference>
<evidence type="ECO:0000256" key="2">
    <source>
        <dbReference type="ARBA" id="ARBA00022525"/>
    </source>
</evidence>
<dbReference type="InterPro" id="IPR039863">
    <property type="entry name" value="DKK1-4"/>
</dbReference>
<comment type="subcellular location">
    <subcellularLocation>
        <location evidence="1">Secreted</location>
    </subcellularLocation>
</comment>
<feature type="compositionally biased region" description="Low complexity" evidence="4">
    <location>
        <begin position="45"/>
        <end position="68"/>
    </location>
</feature>
<dbReference type="Proteomes" id="UP001163046">
    <property type="component" value="Unassembled WGS sequence"/>
</dbReference>
<dbReference type="GO" id="GO:0005615">
    <property type="term" value="C:extracellular space"/>
    <property type="evidence" value="ECO:0007669"/>
    <property type="project" value="TreeGrafter"/>
</dbReference>
<dbReference type="PANTHER" id="PTHR12113:SF6">
    <property type="entry name" value="DICKKOPF N-TERMINAL CYSTEINE-RICH DOMAIN-CONTAINING PROTEIN"/>
    <property type="match status" value="1"/>
</dbReference>
<dbReference type="GO" id="GO:0048019">
    <property type="term" value="F:receptor antagonist activity"/>
    <property type="evidence" value="ECO:0007669"/>
    <property type="project" value="TreeGrafter"/>
</dbReference>
<reference evidence="6" key="1">
    <citation type="submission" date="2023-01" db="EMBL/GenBank/DDBJ databases">
        <title>Genome assembly of the deep-sea coral Lophelia pertusa.</title>
        <authorList>
            <person name="Herrera S."/>
            <person name="Cordes E."/>
        </authorList>
    </citation>
    <scope>NUCLEOTIDE SEQUENCE</scope>
    <source>
        <strain evidence="6">USNM1676648</strain>
        <tissue evidence="6">Polyp</tissue>
    </source>
</reference>
<proteinExistence type="predicted"/>
<protein>
    <recommendedName>
        <fullName evidence="8">WAP domain-containing protein</fullName>
    </recommendedName>
</protein>
<evidence type="ECO:0000256" key="3">
    <source>
        <dbReference type="ARBA" id="ARBA00022729"/>
    </source>
</evidence>
<keyword evidence="2" id="KW-0964">Secreted</keyword>
<dbReference type="AlphaFoldDB" id="A0A9X0A225"/>
<evidence type="ECO:0000313" key="7">
    <source>
        <dbReference type="Proteomes" id="UP001163046"/>
    </source>
</evidence>
<dbReference type="PANTHER" id="PTHR12113">
    <property type="entry name" value="DICKKOPF3-LIKE 3"/>
    <property type="match status" value="1"/>
</dbReference>
<evidence type="ECO:0000256" key="4">
    <source>
        <dbReference type="SAM" id="MobiDB-lite"/>
    </source>
</evidence>
<keyword evidence="3 5" id="KW-0732">Signal</keyword>
<evidence type="ECO:0000313" key="6">
    <source>
        <dbReference type="EMBL" id="KAJ7391655.1"/>
    </source>
</evidence>
<dbReference type="EMBL" id="MU825405">
    <property type="protein sequence ID" value="KAJ7391655.1"/>
    <property type="molecule type" value="Genomic_DNA"/>
</dbReference>
<name>A0A9X0A225_9CNID</name>
<accession>A0A9X0A225</accession>
<feature type="signal peptide" evidence="5">
    <location>
        <begin position="1"/>
        <end position="21"/>
    </location>
</feature>
<evidence type="ECO:0008006" key="8">
    <source>
        <dbReference type="Google" id="ProtNLM"/>
    </source>
</evidence>
<evidence type="ECO:0000256" key="1">
    <source>
        <dbReference type="ARBA" id="ARBA00004613"/>
    </source>
</evidence>
<gene>
    <name evidence="6" type="ORF">OS493_017352</name>
</gene>
<feature type="chain" id="PRO_5040966821" description="WAP domain-containing protein" evidence="5">
    <location>
        <begin position="22"/>
        <end position="257"/>
    </location>
</feature>